<gene>
    <name evidence="1" type="ORF">DWX94_14125</name>
</gene>
<feature type="non-terminal residue" evidence="1">
    <location>
        <position position="1"/>
    </location>
</feature>
<comment type="caution">
    <text evidence="1">The sequence shown here is derived from an EMBL/GenBank/DDBJ whole genome shotgun (WGS) entry which is preliminary data.</text>
</comment>
<reference evidence="1 2" key="1">
    <citation type="submission" date="2018-08" db="EMBL/GenBank/DDBJ databases">
        <title>A genome reference for cultivated species of the human gut microbiota.</title>
        <authorList>
            <person name="Zou Y."/>
            <person name="Xue W."/>
            <person name="Luo G."/>
        </authorList>
    </citation>
    <scope>NUCLEOTIDE SEQUENCE [LARGE SCALE GENOMIC DNA]</scope>
    <source>
        <strain evidence="1 2">AF22-21</strain>
    </source>
</reference>
<protein>
    <submittedName>
        <fullName evidence="1">Uncharacterized protein</fullName>
    </submittedName>
</protein>
<dbReference type="EMBL" id="QRVK01000074">
    <property type="protein sequence ID" value="RGS35122.1"/>
    <property type="molecule type" value="Genomic_DNA"/>
</dbReference>
<dbReference type="AlphaFoldDB" id="A0A3R6APU7"/>
<dbReference type="Proteomes" id="UP000283295">
    <property type="component" value="Unassembled WGS sequence"/>
</dbReference>
<organism evidence="1 2">
    <name type="scientific">Coprococcus eutactus</name>
    <dbReference type="NCBI Taxonomy" id="33043"/>
    <lineage>
        <taxon>Bacteria</taxon>
        <taxon>Bacillati</taxon>
        <taxon>Bacillota</taxon>
        <taxon>Clostridia</taxon>
        <taxon>Lachnospirales</taxon>
        <taxon>Lachnospiraceae</taxon>
        <taxon>Coprococcus</taxon>
    </lineage>
</organism>
<name>A0A3R6APU7_9FIRM</name>
<evidence type="ECO:0000313" key="2">
    <source>
        <dbReference type="Proteomes" id="UP000283295"/>
    </source>
</evidence>
<accession>A0A3R6APU7</accession>
<proteinExistence type="predicted"/>
<sequence length="83" mass="9448">KAYGEIIITLCQNCLNRVDGNKDASYGIVGHISRLVLALYDETVGCKSETYKKIAEKCLDLWDIMFEKQIGYTRALSLQLMDR</sequence>
<evidence type="ECO:0000313" key="1">
    <source>
        <dbReference type="EMBL" id="RGS35122.1"/>
    </source>
</evidence>